<comment type="caution">
    <text evidence="4">The sequence shown here is derived from an EMBL/GenBank/DDBJ whole genome shotgun (WGS) entry which is preliminary data.</text>
</comment>
<dbReference type="SUPFAM" id="SSF140566">
    <property type="entry name" value="FlgN-like"/>
    <property type="match status" value="1"/>
</dbReference>
<keyword evidence="4" id="KW-0966">Cell projection</keyword>
<gene>
    <name evidence="4" type="ORF">A10D4_09824</name>
</gene>
<sequence length="134" mass="15271">MSETAPKLSVLLQQLAQQLVDLDAVQQQELQAIANRSHRHVAELAAAKQQLLDAIQSTDQQLAAHPDKQQLNDDTELRQQRQHIEQLLQDCQQRNDVNERMVASTLNDIEQLRQAILTSVKSDQVTYNQKGKIR</sequence>
<comment type="similarity">
    <text evidence="2">Belongs to the FlgN family.</text>
</comment>
<keyword evidence="5" id="KW-1185">Reference proteome</keyword>
<dbReference type="RefSeq" id="WP_008489262.1">
    <property type="nucleotide sequence ID" value="NZ_AMRG01000012.1"/>
</dbReference>
<proteinExistence type="inferred from homology"/>
<dbReference type="Pfam" id="PF05130">
    <property type="entry name" value="FlgN"/>
    <property type="match status" value="1"/>
</dbReference>
<evidence type="ECO:0000256" key="1">
    <source>
        <dbReference type="ARBA" id="ARBA00002397"/>
    </source>
</evidence>
<comment type="function">
    <text evidence="1">Required for the efficient initiation of filament assembly.</text>
</comment>
<dbReference type="Proteomes" id="UP000014115">
    <property type="component" value="Unassembled WGS sequence"/>
</dbReference>
<evidence type="ECO:0000256" key="3">
    <source>
        <dbReference type="ARBA" id="ARBA00022795"/>
    </source>
</evidence>
<keyword evidence="4" id="KW-0969">Cilium</keyword>
<keyword evidence="3" id="KW-1005">Bacterial flagellum biogenesis</keyword>
<dbReference type="AlphaFoldDB" id="K2JFG2"/>
<dbReference type="Gene3D" id="1.20.58.300">
    <property type="entry name" value="FlgN-like"/>
    <property type="match status" value="1"/>
</dbReference>
<name>K2JFG2_9GAMM</name>
<evidence type="ECO:0000313" key="4">
    <source>
        <dbReference type="EMBL" id="EKE82066.1"/>
    </source>
</evidence>
<dbReference type="InterPro" id="IPR007809">
    <property type="entry name" value="FlgN-like"/>
</dbReference>
<reference evidence="4 5" key="1">
    <citation type="journal article" date="2012" name="J. Bacteriol.">
        <title>Genome Sequence of Idiomarina xiamenensis Type Strain 10-D-4.</title>
        <authorList>
            <person name="Lai Q."/>
            <person name="Wang L."/>
            <person name="Wang W."/>
            <person name="Shao Z."/>
        </authorList>
    </citation>
    <scope>NUCLEOTIDE SEQUENCE [LARGE SCALE GENOMIC DNA]</scope>
    <source>
        <strain evidence="4 5">10-D-4</strain>
    </source>
</reference>
<dbReference type="eggNOG" id="ENOG5030AZ3">
    <property type="taxonomic scope" value="Bacteria"/>
</dbReference>
<dbReference type="PATRIC" id="fig|740709.3.peg.1986"/>
<dbReference type="EMBL" id="AMRG01000012">
    <property type="protein sequence ID" value="EKE82066.1"/>
    <property type="molecule type" value="Genomic_DNA"/>
</dbReference>
<dbReference type="InterPro" id="IPR036679">
    <property type="entry name" value="FlgN-like_sf"/>
</dbReference>
<dbReference type="OrthoDB" id="6238921at2"/>
<evidence type="ECO:0000256" key="2">
    <source>
        <dbReference type="ARBA" id="ARBA00007703"/>
    </source>
</evidence>
<evidence type="ECO:0000313" key="5">
    <source>
        <dbReference type="Proteomes" id="UP000014115"/>
    </source>
</evidence>
<accession>K2JFG2</accession>
<keyword evidence="4" id="KW-0282">Flagellum</keyword>
<dbReference type="GO" id="GO:0044780">
    <property type="term" value="P:bacterial-type flagellum assembly"/>
    <property type="evidence" value="ECO:0007669"/>
    <property type="project" value="InterPro"/>
</dbReference>
<organism evidence="4 5">
    <name type="scientific">Idiomarina xiamenensis 10-D-4</name>
    <dbReference type="NCBI Taxonomy" id="740709"/>
    <lineage>
        <taxon>Bacteria</taxon>
        <taxon>Pseudomonadati</taxon>
        <taxon>Pseudomonadota</taxon>
        <taxon>Gammaproteobacteria</taxon>
        <taxon>Alteromonadales</taxon>
        <taxon>Idiomarinaceae</taxon>
        <taxon>Idiomarina</taxon>
    </lineage>
</organism>
<dbReference type="STRING" id="740709.A10D4_09824"/>
<protein>
    <submittedName>
        <fullName evidence="4">Flagellar synthesis protein FlgN</fullName>
    </submittedName>
</protein>